<dbReference type="Gramene" id="TraesRN7A0100724400.1">
    <property type="protein sequence ID" value="TraesRN7A0100724400.1"/>
    <property type="gene ID" value="TraesRN7A0100724400"/>
</dbReference>
<evidence type="ECO:0000313" key="3">
    <source>
        <dbReference type="Proteomes" id="UP000019116"/>
    </source>
</evidence>
<dbReference type="Gramene" id="TraesARI7A03G03904020.1">
    <property type="protein sequence ID" value="TraesARI7A03G03904020.1"/>
    <property type="gene ID" value="TraesARI7A03G03904020"/>
</dbReference>
<reference evidence="2" key="1">
    <citation type="submission" date="2018-08" db="EMBL/GenBank/DDBJ databases">
        <authorList>
            <person name="Rossello M."/>
        </authorList>
    </citation>
    <scope>NUCLEOTIDE SEQUENCE [LARGE SCALE GENOMIC DNA]</scope>
    <source>
        <strain evidence="2">cv. Chinese Spring</strain>
    </source>
</reference>
<dbReference type="AlphaFoldDB" id="A0A3B6RK06"/>
<dbReference type="Gramene" id="TraesCS7A02G301600.1">
    <property type="protein sequence ID" value="TraesCS7A02G301600.1"/>
    <property type="gene ID" value="TraesCS7A02G301600"/>
</dbReference>
<dbReference type="Gramene" id="TraesCLE_scaffold_014798_01G000200.1">
    <property type="protein sequence ID" value="TraesCLE_scaffold_014798_01G000200.1"/>
    <property type="gene ID" value="TraesCLE_scaffold_014798_01G000200"/>
</dbReference>
<accession>A0A3B6RK06</accession>
<dbReference type="OMA" id="NMNYNDI"/>
<dbReference type="Gramene" id="TraesROB_scaffold_021602_01G000200.1">
    <property type="protein sequence ID" value="TraesROB_scaffold_021602_01G000200.1"/>
    <property type="gene ID" value="TraesROB_scaffold_021602_01G000200"/>
</dbReference>
<dbReference type="Gramene" id="TraesLAC7A03G03884290.1">
    <property type="protein sequence ID" value="TraesLAC7A03G03884290.1"/>
    <property type="gene ID" value="TraesLAC7A03G03884290"/>
</dbReference>
<feature type="region of interest" description="Disordered" evidence="1">
    <location>
        <begin position="118"/>
        <end position="151"/>
    </location>
</feature>
<dbReference type="Gramene" id="TraesJUL7A03G03967420.1">
    <property type="protein sequence ID" value="TraesJUL7A03G03967420.1"/>
    <property type="gene ID" value="TraesJUL7A03G03967420"/>
</dbReference>
<evidence type="ECO:0000313" key="2">
    <source>
        <dbReference type="EnsemblPlants" id="TraesCS7A02G301600.1"/>
    </source>
</evidence>
<dbReference type="Proteomes" id="UP000019116">
    <property type="component" value="Chromosome 7A"/>
</dbReference>
<keyword evidence="3" id="KW-1185">Reference proteome</keyword>
<organism evidence="2">
    <name type="scientific">Triticum aestivum</name>
    <name type="common">Wheat</name>
    <dbReference type="NCBI Taxonomy" id="4565"/>
    <lineage>
        <taxon>Eukaryota</taxon>
        <taxon>Viridiplantae</taxon>
        <taxon>Streptophyta</taxon>
        <taxon>Embryophyta</taxon>
        <taxon>Tracheophyta</taxon>
        <taxon>Spermatophyta</taxon>
        <taxon>Magnoliopsida</taxon>
        <taxon>Liliopsida</taxon>
        <taxon>Poales</taxon>
        <taxon>Poaceae</taxon>
        <taxon>BOP clade</taxon>
        <taxon>Pooideae</taxon>
        <taxon>Triticodae</taxon>
        <taxon>Triticeae</taxon>
        <taxon>Triticinae</taxon>
        <taxon>Triticum</taxon>
    </lineage>
</organism>
<dbReference type="Gramene" id="TraesSTA7A03G03926340.1">
    <property type="protein sequence ID" value="TraesSTA7A03G03926340.1"/>
    <property type="gene ID" value="TraesSTA7A03G03926340"/>
</dbReference>
<dbReference type="EnsemblPlants" id="TraesCS7A02G301600.1">
    <property type="protein sequence ID" value="TraesCS7A02G301600.1"/>
    <property type="gene ID" value="TraesCS7A02G301600"/>
</dbReference>
<dbReference type="Gramene" id="TraesNOR7A03G03974510.1">
    <property type="protein sequence ID" value="TraesNOR7A03G03974510.1"/>
    <property type="gene ID" value="TraesNOR7A03G03974510"/>
</dbReference>
<dbReference type="Gramene" id="TraesCS7A03G0744400.1">
    <property type="protein sequence ID" value="TraesCS7A03G0744400.1.CDS"/>
    <property type="gene ID" value="TraesCS7A03G0744400"/>
</dbReference>
<dbReference type="Gramene" id="TraesCAD_scaffold_016709_01G000100.1">
    <property type="protein sequence ID" value="TraesCAD_scaffold_016709_01G000100.1"/>
    <property type="gene ID" value="TraesCAD_scaffold_016709_01G000100"/>
</dbReference>
<reference evidence="2" key="2">
    <citation type="submission" date="2018-10" db="UniProtKB">
        <authorList>
            <consortium name="EnsemblPlants"/>
        </authorList>
    </citation>
    <scope>IDENTIFICATION</scope>
</reference>
<evidence type="ECO:0000256" key="1">
    <source>
        <dbReference type="SAM" id="MobiDB-lite"/>
    </source>
</evidence>
<proteinExistence type="predicted"/>
<dbReference type="Gramene" id="TraesWEE_scaffold_012302_01G000200.1">
    <property type="protein sequence ID" value="TraesWEE_scaffold_012302_01G000200.1"/>
    <property type="gene ID" value="TraesWEE_scaffold_012302_01G000200"/>
</dbReference>
<protein>
    <submittedName>
        <fullName evidence="2">Uncharacterized protein</fullName>
    </submittedName>
</protein>
<name>A0A3B6RK06_WHEAT</name>
<dbReference type="Gramene" id="TraesSYM7A03G03884170.1">
    <property type="protein sequence ID" value="TraesSYM7A03G03884170.1"/>
    <property type="gene ID" value="TraesSYM7A03G03884170"/>
</dbReference>
<dbReference type="Gramene" id="TraesJAG7A03G03912970.1">
    <property type="protein sequence ID" value="TraesJAG7A03G03912970.1"/>
    <property type="gene ID" value="TraesJAG7A03G03912970"/>
</dbReference>
<sequence>MAHPIYPLASPMHTTSSLTPFDALSYIFSLCAHNLLLDPFYCPLIQLHLNVLVEFCDASNTRSNMMVVINPQNENLGAPYEGVHVAVADLDNHNVALGDNVAVHADVAVNAVDHNVAVQPNAPTNNDANDHSTVPGLPPDNDMNSNTGPEFIPLPAASSPIFVPSNVNMNYNDIPSSSNAQSIHTS</sequence>